<dbReference type="InParanoid" id="Q4Q615"/>
<evidence type="ECO:0000313" key="4">
    <source>
        <dbReference type="Proteomes" id="UP000000542"/>
    </source>
</evidence>
<dbReference type="Pfam" id="PF01764">
    <property type="entry name" value="Lipase_3"/>
    <property type="match status" value="1"/>
</dbReference>
<dbReference type="InterPro" id="IPR002921">
    <property type="entry name" value="Fungal_lipase-type"/>
</dbReference>
<dbReference type="ESTHER" id="leima-q4q615">
    <property type="family name" value="Lipase_3"/>
</dbReference>
<evidence type="ECO:0000313" key="3">
    <source>
        <dbReference type="EMBL" id="CAJ08439.1"/>
    </source>
</evidence>
<accession>Q4Q615</accession>
<dbReference type="PANTHER" id="PTHR45856:SF25">
    <property type="entry name" value="FUNGAL LIPASE-LIKE DOMAIN-CONTAINING PROTEIN"/>
    <property type="match status" value="1"/>
</dbReference>
<dbReference type="AlphaFoldDB" id="Q4Q615"/>
<evidence type="ECO:0000259" key="2">
    <source>
        <dbReference type="Pfam" id="PF01764"/>
    </source>
</evidence>
<feature type="transmembrane region" description="Helical" evidence="1">
    <location>
        <begin position="7"/>
        <end position="26"/>
    </location>
</feature>
<dbReference type="Gene3D" id="3.40.50.1820">
    <property type="entry name" value="alpha/beta hydrolase"/>
    <property type="match status" value="1"/>
</dbReference>
<dbReference type="GO" id="GO:0004806">
    <property type="term" value="F:triacylglycerol lipase activity"/>
    <property type="evidence" value="ECO:0007669"/>
    <property type="project" value="UniProtKB-EC"/>
</dbReference>
<dbReference type="Proteomes" id="UP000000542">
    <property type="component" value="Chromosome 31"/>
</dbReference>
<organism evidence="3 4">
    <name type="scientific">Leishmania major</name>
    <dbReference type="NCBI Taxonomy" id="5664"/>
    <lineage>
        <taxon>Eukaryota</taxon>
        <taxon>Discoba</taxon>
        <taxon>Euglenozoa</taxon>
        <taxon>Kinetoplastea</taxon>
        <taxon>Metakinetoplastina</taxon>
        <taxon>Trypanosomatida</taxon>
        <taxon>Trypanosomatidae</taxon>
        <taxon>Leishmaniinae</taxon>
        <taxon>Leishmania</taxon>
    </lineage>
</organism>
<reference evidence="3 4" key="2">
    <citation type="journal article" date="2011" name="Genome Res.">
        <title>Chromosome and gene copy number variation allow major structural change between species and strains of Leishmania.</title>
        <authorList>
            <person name="Rogers M.B."/>
            <person name="Hilley J.D."/>
            <person name="Dickens N.J."/>
            <person name="Wilkes J."/>
            <person name="Bates P.A."/>
            <person name="Depledge D.P."/>
            <person name="Harris D."/>
            <person name="Her Y."/>
            <person name="Herzyk P."/>
            <person name="Imamura H."/>
            <person name="Otto T.D."/>
            <person name="Sanders M."/>
            <person name="Seeger K."/>
            <person name="Dujardin J.C."/>
            <person name="Berriman M."/>
            <person name="Smith D.F."/>
            <person name="Hertz-Fowler C."/>
            <person name="Mottram J.C."/>
        </authorList>
    </citation>
    <scope>NUCLEOTIDE SEQUENCE [LARGE SCALE GENOMIC DNA]</scope>
    <source>
        <strain evidence="4">MHOM/IL/81/Friedlin</strain>
    </source>
</reference>
<keyword evidence="1" id="KW-0812">Transmembrane</keyword>
<dbReference type="HOGENOM" id="CLU_032957_5_0_1"/>
<dbReference type="CDD" id="cd00519">
    <property type="entry name" value="Lipase_3"/>
    <property type="match status" value="1"/>
</dbReference>
<name>Q4Q615_LEIMA</name>
<dbReference type="GO" id="GO:0006629">
    <property type="term" value="P:lipid metabolic process"/>
    <property type="evidence" value="ECO:0007669"/>
    <property type="project" value="InterPro"/>
</dbReference>
<sequence length="365" mass="40375">MTQLPKLVCFTTVVAGLIVLLTLYTVSTLRTADGDATVVGVNSAGYSVTDGWKALHFSKAAYCDVADLRHWGCGVTCANATPEFQVFNIYENNSTGNVGYSGVDHDAKRIVVAFRGTYNTVNWLQNLDFRLTSYPHPGCGNGCKIHRGFYKAYSSLRAQMIDDVLLLHARYPLYTLFITGHSLGGAMAMLAAVELATWNMLEGDVLGKGVQSRSAASPPLHLAPVELYTFGEPRVGNGYFSNWSLSVLTRKRSFRLTHAKDPVPHVPPRLFTYVHTPQEVWYPTDDEKYHLCQGTGTSEDPLCSDSVLGTKVSDHLIYLGICTRCECTAEEMEKIYSYELPPEIYNIIALDHAMNNPNFTGHRAL</sequence>
<reference evidence="3 4" key="1">
    <citation type="journal article" date="2005" name="Science">
        <title>The genome of the kinetoplastid parasite, Leishmania major.</title>
        <authorList>
            <person name="Ivens A.C."/>
            <person name="Peacock C.S."/>
            <person name="Worthey E.A."/>
            <person name="Murphy L."/>
            <person name="Aggarwal G."/>
            <person name="Berriman M."/>
            <person name="Sisk E."/>
            <person name="Rajandream M.A."/>
            <person name="Adlem E."/>
            <person name="Aert R."/>
            <person name="Anupama A."/>
            <person name="Apostolou Z."/>
            <person name="Attipoe P."/>
            <person name="Bason N."/>
            <person name="Bauser C."/>
            <person name="Beck A."/>
            <person name="Beverley S.M."/>
            <person name="Bianchettin G."/>
            <person name="Borzym K."/>
            <person name="Bothe G."/>
            <person name="Bruschi C.V."/>
            <person name="Collins M."/>
            <person name="Cadag E."/>
            <person name="Ciarloni L."/>
            <person name="Clayton C."/>
            <person name="Coulson R.M."/>
            <person name="Cronin A."/>
            <person name="Cruz A.K."/>
            <person name="Davies R.M."/>
            <person name="De Gaudenzi J."/>
            <person name="Dobson D.E."/>
            <person name="Duesterhoeft A."/>
            <person name="Fazelina G."/>
            <person name="Fosker N."/>
            <person name="Frasch A.C."/>
            <person name="Fraser A."/>
            <person name="Fuchs M."/>
            <person name="Gabel C."/>
            <person name="Goble A."/>
            <person name="Goffeau A."/>
            <person name="Harris D."/>
            <person name="Hertz-Fowler C."/>
            <person name="Hilbert H."/>
            <person name="Horn D."/>
            <person name="Huang Y."/>
            <person name="Klages S."/>
            <person name="Knights A."/>
            <person name="Kube M."/>
            <person name="Larke N."/>
            <person name="Litvin L."/>
            <person name="Lord A."/>
            <person name="Louie T."/>
            <person name="Marra M."/>
            <person name="Masuy D."/>
            <person name="Matthews K."/>
            <person name="Michaeli S."/>
            <person name="Mottram J.C."/>
            <person name="Muller-Auer S."/>
            <person name="Munden H."/>
            <person name="Nelson S."/>
            <person name="Norbertczak H."/>
            <person name="Oliver K."/>
            <person name="O'neil S."/>
            <person name="Pentony M."/>
            <person name="Pohl T.M."/>
            <person name="Price C."/>
            <person name="Purnelle B."/>
            <person name="Quail M.A."/>
            <person name="Rabbinowitsch E."/>
            <person name="Reinhardt R."/>
            <person name="Rieger M."/>
            <person name="Rinta J."/>
            <person name="Robben J."/>
            <person name="Robertson L."/>
            <person name="Ruiz J.C."/>
            <person name="Rutter S."/>
            <person name="Saunders D."/>
            <person name="Schafer M."/>
            <person name="Schein J."/>
            <person name="Schwartz D.C."/>
            <person name="Seeger K."/>
            <person name="Seyler A."/>
            <person name="Sharp S."/>
            <person name="Shin H."/>
            <person name="Sivam D."/>
            <person name="Squares R."/>
            <person name="Squares S."/>
            <person name="Tosato V."/>
            <person name="Vogt C."/>
            <person name="Volckaert G."/>
            <person name="Wambutt R."/>
            <person name="Warren T."/>
            <person name="Wedler H."/>
            <person name="Woodward J."/>
            <person name="Zhou S."/>
            <person name="Zimmermann W."/>
            <person name="Smith D.F."/>
            <person name="Blackwell J.M."/>
            <person name="Stuart K.D."/>
            <person name="Barrell B."/>
            <person name="Myler P.J."/>
        </authorList>
    </citation>
    <scope>NUCLEOTIDE SEQUENCE [LARGE SCALE GENOMIC DNA]</scope>
    <source>
        <strain evidence="4">MHOM/IL/81/Friedlin</strain>
    </source>
</reference>
<dbReference type="SUPFAM" id="SSF53474">
    <property type="entry name" value="alpha/beta-Hydrolases"/>
    <property type="match status" value="1"/>
</dbReference>
<evidence type="ECO:0000256" key="1">
    <source>
        <dbReference type="SAM" id="Phobius"/>
    </source>
</evidence>
<dbReference type="VEuPathDB" id="TriTrypDB:LMJSD75_310034100"/>
<dbReference type="EMBL" id="FR796427">
    <property type="protein sequence ID" value="CAJ08439.1"/>
    <property type="molecule type" value="Genomic_DNA"/>
</dbReference>
<dbReference type="eggNOG" id="KOG4569">
    <property type="taxonomic scope" value="Eukaryota"/>
</dbReference>
<dbReference type="VEuPathDB" id="TriTrypDB:LMJLV39_310034100"/>
<dbReference type="GeneID" id="5654178"/>
<dbReference type="VEuPathDB" id="TriTrypDB:LMJFC_310039800"/>
<protein>
    <submittedName>
        <fullName evidence="3">Putative lipase</fullName>
        <ecNumber evidence="3">3.1.1.3</ecNumber>
    </submittedName>
</protein>
<dbReference type="InterPro" id="IPR051218">
    <property type="entry name" value="Sec_MonoDiacylglyc_Lipase"/>
</dbReference>
<dbReference type="OMA" id="CTRCECT"/>
<dbReference type="KEGG" id="lma:LMJF_31_2460"/>
<proteinExistence type="predicted"/>
<dbReference type="InterPro" id="IPR029058">
    <property type="entry name" value="AB_hydrolase_fold"/>
</dbReference>
<dbReference type="SMR" id="Q4Q615"/>
<keyword evidence="1" id="KW-0472">Membrane</keyword>
<keyword evidence="3" id="KW-0378">Hydrolase</keyword>
<dbReference type="VEuPathDB" id="TriTrypDB:LmjF.31.2460"/>
<keyword evidence="4" id="KW-1185">Reference proteome</keyword>
<dbReference type="RefSeq" id="XP_001685233.1">
    <property type="nucleotide sequence ID" value="XM_001685181.1"/>
</dbReference>
<feature type="domain" description="Fungal lipase-type" evidence="2">
    <location>
        <begin position="111"/>
        <end position="269"/>
    </location>
</feature>
<dbReference type="PANTHER" id="PTHR45856">
    <property type="entry name" value="ALPHA/BETA-HYDROLASES SUPERFAMILY PROTEIN"/>
    <property type="match status" value="1"/>
</dbReference>
<keyword evidence="1" id="KW-1133">Transmembrane helix</keyword>
<dbReference type="EC" id="3.1.1.3" evidence="3"/>
<gene>
    <name evidence="3" type="ORF">LMJF_31_2460</name>
</gene>